<evidence type="ECO:0000313" key="3">
    <source>
        <dbReference type="Proteomes" id="UP000636949"/>
    </source>
</evidence>
<evidence type="ECO:0000313" key="2">
    <source>
        <dbReference type="EMBL" id="GGF91551.1"/>
    </source>
</evidence>
<keyword evidence="1" id="KW-0472">Membrane</keyword>
<keyword evidence="1" id="KW-0812">Transmembrane</keyword>
<keyword evidence="1" id="KW-1133">Transmembrane helix</keyword>
<sequence length="183" mass="20491">MSDNVQLILDTYNSIYLILVSVSVVMGLISIIMAGLTLIYRRTNPSRFSYSLSISLFILGGLSFCASGIFINSRETFFPGTGGVTIGEFSQSPMDAQLLAQQLGMVHGNQPFIIMVMLLAIKLFGFYLIIRGCTRPMKSYFTGQPFNFMVSIKYWFLGFVLIAIQPVSHSLYTWFQQAFQVSV</sequence>
<evidence type="ECO:0000256" key="1">
    <source>
        <dbReference type="SAM" id="Phobius"/>
    </source>
</evidence>
<dbReference type="AlphaFoldDB" id="A0A8J3E828"/>
<dbReference type="Proteomes" id="UP000636949">
    <property type="component" value="Unassembled WGS sequence"/>
</dbReference>
<dbReference type="EMBL" id="BMJS01000004">
    <property type="protein sequence ID" value="GGF91551.1"/>
    <property type="molecule type" value="Genomic_DNA"/>
</dbReference>
<accession>A0A8J3E828</accession>
<keyword evidence="3" id="KW-1185">Reference proteome</keyword>
<protein>
    <submittedName>
        <fullName evidence="2">Uncharacterized protein</fullName>
    </submittedName>
</protein>
<gene>
    <name evidence="2" type="ORF">GCM10010995_05970</name>
</gene>
<feature type="transmembrane region" description="Helical" evidence="1">
    <location>
        <begin position="154"/>
        <end position="175"/>
    </location>
</feature>
<dbReference type="RefSeq" id="WP_150468863.1">
    <property type="nucleotide sequence ID" value="NZ_BMJS01000004.1"/>
</dbReference>
<proteinExistence type="predicted"/>
<feature type="transmembrane region" description="Helical" evidence="1">
    <location>
        <begin position="52"/>
        <end position="71"/>
    </location>
</feature>
<feature type="transmembrane region" description="Helical" evidence="1">
    <location>
        <begin position="112"/>
        <end position="133"/>
    </location>
</feature>
<reference evidence="2" key="2">
    <citation type="submission" date="2020-09" db="EMBL/GenBank/DDBJ databases">
        <authorList>
            <person name="Sun Q."/>
            <person name="Zhou Y."/>
        </authorList>
    </citation>
    <scope>NUCLEOTIDE SEQUENCE</scope>
    <source>
        <strain evidence="2">CGMCC 1.15758</strain>
    </source>
</reference>
<feature type="transmembrane region" description="Helical" evidence="1">
    <location>
        <begin position="15"/>
        <end position="40"/>
    </location>
</feature>
<reference evidence="2" key="1">
    <citation type="journal article" date="2014" name="Int. J. Syst. Evol. Microbiol.">
        <title>Complete genome sequence of Corynebacterium casei LMG S-19264T (=DSM 44701T), isolated from a smear-ripened cheese.</title>
        <authorList>
            <consortium name="US DOE Joint Genome Institute (JGI-PGF)"/>
            <person name="Walter F."/>
            <person name="Albersmeier A."/>
            <person name="Kalinowski J."/>
            <person name="Ruckert C."/>
        </authorList>
    </citation>
    <scope>NUCLEOTIDE SEQUENCE</scope>
    <source>
        <strain evidence="2">CGMCC 1.15758</strain>
    </source>
</reference>
<name>A0A8J3E828_9GAMM</name>
<comment type="caution">
    <text evidence="2">The sequence shown here is derived from an EMBL/GenBank/DDBJ whole genome shotgun (WGS) entry which is preliminary data.</text>
</comment>
<organism evidence="2 3">
    <name type="scientific">Cysteiniphilum litorale</name>
    <dbReference type="NCBI Taxonomy" id="2056700"/>
    <lineage>
        <taxon>Bacteria</taxon>
        <taxon>Pseudomonadati</taxon>
        <taxon>Pseudomonadota</taxon>
        <taxon>Gammaproteobacteria</taxon>
        <taxon>Thiotrichales</taxon>
        <taxon>Fastidiosibacteraceae</taxon>
        <taxon>Cysteiniphilum</taxon>
    </lineage>
</organism>